<dbReference type="PROSITE" id="PS00092">
    <property type="entry name" value="N6_MTASE"/>
    <property type="match status" value="1"/>
</dbReference>
<dbReference type="PANTHER" id="PTHR33841">
    <property type="entry name" value="DNA METHYLTRANSFERASE YEEA-RELATED"/>
    <property type="match status" value="1"/>
</dbReference>
<keyword evidence="2" id="KW-0489">Methyltransferase</keyword>
<evidence type="ECO:0000313" key="8">
    <source>
        <dbReference type="EMBL" id="CAB5065569.1"/>
    </source>
</evidence>
<dbReference type="EMBL" id="CAEZYY010000046">
    <property type="protein sequence ID" value="CAB4768254.1"/>
    <property type="molecule type" value="Genomic_DNA"/>
</dbReference>
<evidence type="ECO:0000256" key="5">
    <source>
        <dbReference type="ARBA" id="ARBA00047942"/>
    </source>
</evidence>
<dbReference type="PANTHER" id="PTHR33841:SF1">
    <property type="entry name" value="DNA METHYLTRANSFERASE A"/>
    <property type="match status" value="1"/>
</dbReference>
<organism evidence="7">
    <name type="scientific">freshwater metagenome</name>
    <dbReference type="NCBI Taxonomy" id="449393"/>
    <lineage>
        <taxon>unclassified sequences</taxon>
        <taxon>metagenomes</taxon>
        <taxon>ecological metagenomes</taxon>
    </lineage>
</organism>
<feature type="domain" description="DNA methylase adenine-specific" evidence="6">
    <location>
        <begin position="14"/>
        <end position="199"/>
    </location>
</feature>
<evidence type="ECO:0000256" key="3">
    <source>
        <dbReference type="ARBA" id="ARBA00022679"/>
    </source>
</evidence>
<sequence>MKDGGVTSRGSRSERRRLGAYYTPPALVDLLVREVLLPWCETSATPPFVIDPACGDGRLLEAAGRAITERYGIDPAPFLVGVELDDTTAAETERRLGCRVLRCDAREVLGAPEYSHAFDVVIGNPPYLSQLSTGTARGGSSRLGGGPYADVAAEFLALAPRLVRSPGGRVGLVLPMSVLATRDVAPIREAVERAARIDLCWWADESMFDANVRTCILGFVVGDSAVPNGVRRFHGPDARPIDPVRHEGLATASWGWLVADVVGIPPLAIGSGHGLLRDIAIATADFRDQYYGLVGAVGDDVDGPPLVTSGLIDVAQCRWGTRATRFAKVRYAAPRVDVSRLGSALQAWARTRLVPKVLVASQTKVIEAVVDERGEWLPSVPVISVVPHDAGDVWLAAAMLTSPVASAWIALQRIGTGLSAQAIRVTASDLAALPLPADRTAWKDASDSLQNGDVYGCGRHMIHAYGLAHRADLYDWWEQRVNGSRERSG</sequence>
<dbReference type="GO" id="GO:0009307">
    <property type="term" value="P:DNA restriction-modification system"/>
    <property type="evidence" value="ECO:0007669"/>
    <property type="project" value="UniProtKB-KW"/>
</dbReference>
<accession>A0A6J6V912</accession>
<dbReference type="EMBL" id="CAFBQP010000063">
    <property type="protein sequence ID" value="CAB5065569.1"/>
    <property type="molecule type" value="Genomic_DNA"/>
</dbReference>
<evidence type="ECO:0000256" key="4">
    <source>
        <dbReference type="ARBA" id="ARBA00022747"/>
    </source>
</evidence>
<dbReference type="GO" id="GO:0009007">
    <property type="term" value="F:site-specific DNA-methyltransferase (adenine-specific) activity"/>
    <property type="evidence" value="ECO:0007669"/>
    <property type="project" value="UniProtKB-EC"/>
</dbReference>
<dbReference type="GO" id="GO:0003677">
    <property type="term" value="F:DNA binding"/>
    <property type="evidence" value="ECO:0007669"/>
    <property type="project" value="InterPro"/>
</dbReference>
<dbReference type="Gene3D" id="3.40.50.150">
    <property type="entry name" value="Vaccinia Virus protein VP39"/>
    <property type="match status" value="1"/>
</dbReference>
<dbReference type="InterPro" id="IPR003356">
    <property type="entry name" value="DNA_methylase_A-5"/>
</dbReference>
<gene>
    <name evidence="7" type="ORF">UFOPK2806_02272</name>
    <name evidence="8" type="ORF">UFOPK4306_01615</name>
</gene>
<reference evidence="7" key="1">
    <citation type="submission" date="2020-05" db="EMBL/GenBank/DDBJ databases">
        <authorList>
            <person name="Chiriac C."/>
            <person name="Salcher M."/>
            <person name="Ghai R."/>
            <person name="Kavagutti S V."/>
        </authorList>
    </citation>
    <scope>NUCLEOTIDE SEQUENCE</scope>
</reference>
<dbReference type="CDD" id="cd02440">
    <property type="entry name" value="AdoMet_MTases"/>
    <property type="match status" value="1"/>
</dbReference>
<keyword evidence="4" id="KW-0680">Restriction system</keyword>
<dbReference type="GO" id="GO:0032259">
    <property type="term" value="P:methylation"/>
    <property type="evidence" value="ECO:0007669"/>
    <property type="project" value="UniProtKB-KW"/>
</dbReference>
<proteinExistence type="predicted"/>
<dbReference type="EC" id="2.1.1.72" evidence="1"/>
<dbReference type="PRINTS" id="PR00507">
    <property type="entry name" value="N12N6MTFRASE"/>
</dbReference>
<dbReference type="SUPFAM" id="SSF53335">
    <property type="entry name" value="S-adenosyl-L-methionine-dependent methyltransferases"/>
    <property type="match status" value="1"/>
</dbReference>
<evidence type="ECO:0000259" key="6">
    <source>
        <dbReference type="Pfam" id="PF02384"/>
    </source>
</evidence>
<dbReference type="GO" id="GO:0008170">
    <property type="term" value="F:N-methyltransferase activity"/>
    <property type="evidence" value="ECO:0007669"/>
    <property type="project" value="InterPro"/>
</dbReference>
<dbReference type="InterPro" id="IPR002052">
    <property type="entry name" value="DNA_methylase_N6_adenine_CS"/>
</dbReference>
<dbReference type="InterPro" id="IPR050953">
    <property type="entry name" value="N4_N6_ade-DNA_methylase"/>
</dbReference>
<dbReference type="InterPro" id="IPR029063">
    <property type="entry name" value="SAM-dependent_MTases_sf"/>
</dbReference>
<dbReference type="AlphaFoldDB" id="A0A6J6V912"/>
<evidence type="ECO:0000256" key="1">
    <source>
        <dbReference type="ARBA" id="ARBA00011900"/>
    </source>
</evidence>
<dbReference type="Pfam" id="PF02384">
    <property type="entry name" value="N6_Mtase"/>
    <property type="match status" value="1"/>
</dbReference>
<name>A0A6J6V912_9ZZZZ</name>
<keyword evidence="3" id="KW-0808">Transferase</keyword>
<comment type="catalytic activity">
    <reaction evidence="5">
        <text>a 2'-deoxyadenosine in DNA + S-adenosyl-L-methionine = an N(6)-methyl-2'-deoxyadenosine in DNA + S-adenosyl-L-homocysteine + H(+)</text>
        <dbReference type="Rhea" id="RHEA:15197"/>
        <dbReference type="Rhea" id="RHEA-COMP:12418"/>
        <dbReference type="Rhea" id="RHEA-COMP:12419"/>
        <dbReference type="ChEBI" id="CHEBI:15378"/>
        <dbReference type="ChEBI" id="CHEBI:57856"/>
        <dbReference type="ChEBI" id="CHEBI:59789"/>
        <dbReference type="ChEBI" id="CHEBI:90615"/>
        <dbReference type="ChEBI" id="CHEBI:90616"/>
        <dbReference type="EC" id="2.1.1.72"/>
    </reaction>
</comment>
<protein>
    <recommendedName>
        <fullName evidence="1">site-specific DNA-methyltransferase (adenine-specific)</fullName>
        <ecNumber evidence="1">2.1.1.72</ecNumber>
    </recommendedName>
</protein>
<evidence type="ECO:0000313" key="7">
    <source>
        <dbReference type="EMBL" id="CAB4768254.1"/>
    </source>
</evidence>
<evidence type="ECO:0000256" key="2">
    <source>
        <dbReference type="ARBA" id="ARBA00022603"/>
    </source>
</evidence>